<dbReference type="PANTHER" id="PTHR34109:SF1">
    <property type="entry name" value="VOC DOMAIN-CONTAINING PROTEIN"/>
    <property type="match status" value="1"/>
</dbReference>
<dbReference type="Gene3D" id="3.30.720.110">
    <property type="match status" value="1"/>
</dbReference>
<dbReference type="PROSITE" id="PS51819">
    <property type="entry name" value="VOC"/>
    <property type="match status" value="1"/>
</dbReference>
<sequence>MDTRTDEINAFATMPKVLSGVAPYLSVGGAVKASEFYQRALAAAEVMRVPVDEKGRTMHIHLYINGGSVMLADPYEEYGHPLEKPQGYTLHLQLGDDIDTWWQRAIDAGMEVVMPLDLQFWGDRYGQLRDPFGVLWSLGARAKAA</sequence>
<dbReference type="SUPFAM" id="SSF54593">
    <property type="entry name" value="Glyoxalase/Bleomycin resistance protein/Dihydroxybiphenyl dioxygenase"/>
    <property type="match status" value="1"/>
</dbReference>
<evidence type="ECO:0000313" key="2">
    <source>
        <dbReference type="EMBL" id="MET4632716.1"/>
    </source>
</evidence>
<proteinExistence type="predicted"/>
<dbReference type="InterPro" id="IPR004360">
    <property type="entry name" value="Glyas_Fos-R_dOase_dom"/>
</dbReference>
<protein>
    <submittedName>
        <fullName evidence="2">PhnB protein</fullName>
    </submittedName>
</protein>
<reference evidence="2 3" key="1">
    <citation type="submission" date="2024-06" db="EMBL/GenBank/DDBJ databases">
        <title>Sorghum-associated microbial communities from plants grown in Nebraska, USA.</title>
        <authorList>
            <person name="Schachtman D."/>
        </authorList>
    </citation>
    <scope>NUCLEOTIDE SEQUENCE [LARGE SCALE GENOMIC DNA]</scope>
    <source>
        <strain evidence="2 3">3207</strain>
    </source>
</reference>
<accession>A0ABV2QVA6</accession>
<evidence type="ECO:0000313" key="3">
    <source>
        <dbReference type="Proteomes" id="UP001549321"/>
    </source>
</evidence>
<dbReference type="Pfam" id="PF00903">
    <property type="entry name" value="Glyoxalase"/>
    <property type="match status" value="1"/>
</dbReference>
<dbReference type="PANTHER" id="PTHR34109">
    <property type="entry name" value="BNAUNNG04460D PROTEIN-RELATED"/>
    <property type="match status" value="1"/>
</dbReference>
<dbReference type="Proteomes" id="UP001549321">
    <property type="component" value="Unassembled WGS sequence"/>
</dbReference>
<dbReference type="EMBL" id="JBEPSM010000001">
    <property type="protein sequence ID" value="MET4632716.1"/>
    <property type="molecule type" value="Genomic_DNA"/>
</dbReference>
<dbReference type="Gene3D" id="3.30.720.120">
    <property type="match status" value="1"/>
</dbReference>
<comment type="caution">
    <text evidence="2">The sequence shown here is derived from an EMBL/GenBank/DDBJ whole genome shotgun (WGS) entry which is preliminary data.</text>
</comment>
<dbReference type="RefSeq" id="WP_354548697.1">
    <property type="nucleotide sequence ID" value="NZ_JBEPSM010000001.1"/>
</dbReference>
<dbReference type="InterPro" id="IPR029068">
    <property type="entry name" value="Glyas_Bleomycin-R_OHBP_Dase"/>
</dbReference>
<dbReference type="CDD" id="cd07246">
    <property type="entry name" value="VOC_like"/>
    <property type="match status" value="1"/>
</dbReference>
<dbReference type="InterPro" id="IPR037523">
    <property type="entry name" value="VOC_core"/>
</dbReference>
<evidence type="ECO:0000259" key="1">
    <source>
        <dbReference type="PROSITE" id="PS51819"/>
    </source>
</evidence>
<gene>
    <name evidence="2" type="ORF">ABIE08_000629</name>
</gene>
<feature type="domain" description="VOC" evidence="1">
    <location>
        <begin position="17"/>
        <end position="141"/>
    </location>
</feature>
<name>A0ABV2QVA6_9HYPH</name>
<keyword evidence="3" id="KW-1185">Reference proteome</keyword>
<organism evidence="2 3">
    <name type="scientific">Kaistia defluvii</name>
    <dbReference type="NCBI Taxonomy" id="410841"/>
    <lineage>
        <taxon>Bacteria</taxon>
        <taxon>Pseudomonadati</taxon>
        <taxon>Pseudomonadota</taxon>
        <taxon>Alphaproteobacteria</taxon>
        <taxon>Hyphomicrobiales</taxon>
        <taxon>Kaistiaceae</taxon>
        <taxon>Kaistia</taxon>
    </lineage>
</organism>